<keyword evidence="2" id="KW-1185">Reference proteome</keyword>
<accession>A0A8S1CBB5</accession>
<dbReference type="PROSITE" id="PS51257">
    <property type="entry name" value="PROKAR_LIPOPROTEIN"/>
    <property type="match status" value="1"/>
</dbReference>
<comment type="caution">
    <text evidence="1">The sequence shown here is derived from an EMBL/GenBank/DDBJ whole genome shotgun (WGS) entry which is preliminary data.</text>
</comment>
<evidence type="ECO:0000313" key="1">
    <source>
        <dbReference type="EMBL" id="CAB3366646.1"/>
    </source>
</evidence>
<dbReference type="Proteomes" id="UP000494165">
    <property type="component" value="Unassembled WGS sequence"/>
</dbReference>
<sequence length="114" mass="12286">MAASGRPAAPSAASTLGCCTPPPAPVSCLFLAAADARRLTESIAFLSADSSPAKCVLVIKRSRSLSVLKVIRLRFLLANYRCFLTTRILFAPIQRCLPVTERIGHSFHDDVSVR</sequence>
<name>A0A8S1CBB5_9INSE</name>
<protein>
    <submittedName>
        <fullName evidence="1">Uncharacterized protein</fullName>
    </submittedName>
</protein>
<gene>
    <name evidence="1" type="ORF">CLODIP_2_CD16014</name>
</gene>
<organism evidence="1 2">
    <name type="scientific">Cloeon dipterum</name>
    <dbReference type="NCBI Taxonomy" id="197152"/>
    <lineage>
        <taxon>Eukaryota</taxon>
        <taxon>Metazoa</taxon>
        <taxon>Ecdysozoa</taxon>
        <taxon>Arthropoda</taxon>
        <taxon>Hexapoda</taxon>
        <taxon>Insecta</taxon>
        <taxon>Pterygota</taxon>
        <taxon>Palaeoptera</taxon>
        <taxon>Ephemeroptera</taxon>
        <taxon>Pisciforma</taxon>
        <taxon>Baetidae</taxon>
        <taxon>Cloeon</taxon>
    </lineage>
</organism>
<dbReference type="EMBL" id="CADEPI010000026">
    <property type="protein sequence ID" value="CAB3366646.1"/>
    <property type="molecule type" value="Genomic_DNA"/>
</dbReference>
<evidence type="ECO:0000313" key="2">
    <source>
        <dbReference type="Proteomes" id="UP000494165"/>
    </source>
</evidence>
<reference evidence="1 2" key="1">
    <citation type="submission" date="2020-04" db="EMBL/GenBank/DDBJ databases">
        <authorList>
            <person name="Alioto T."/>
            <person name="Alioto T."/>
            <person name="Gomez Garrido J."/>
        </authorList>
    </citation>
    <scope>NUCLEOTIDE SEQUENCE [LARGE SCALE GENOMIC DNA]</scope>
</reference>
<proteinExistence type="predicted"/>
<dbReference type="AlphaFoldDB" id="A0A8S1CBB5"/>